<accession>A0ABT8GWU0</accession>
<feature type="transmembrane region" description="Helical" evidence="8">
    <location>
        <begin position="167"/>
        <end position="191"/>
    </location>
</feature>
<dbReference type="CDD" id="cd06550">
    <property type="entry name" value="TM_ABC_iron-siderophores_like"/>
    <property type="match status" value="1"/>
</dbReference>
<feature type="transmembrane region" description="Helical" evidence="8">
    <location>
        <begin position="136"/>
        <end position="155"/>
    </location>
</feature>
<feature type="transmembrane region" description="Helical" evidence="8">
    <location>
        <begin position="211"/>
        <end position="229"/>
    </location>
</feature>
<organism evidence="9 10">
    <name type="scientific">Ureibacillus aquaedulcis</name>
    <dbReference type="NCBI Taxonomy" id="3058421"/>
    <lineage>
        <taxon>Bacteria</taxon>
        <taxon>Bacillati</taxon>
        <taxon>Bacillota</taxon>
        <taxon>Bacilli</taxon>
        <taxon>Bacillales</taxon>
        <taxon>Caryophanaceae</taxon>
        <taxon>Ureibacillus</taxon>
    </lineage>
</organism>
<feature type="transmembrane region" description="Helical" evidence="8">
    <location>
        <begin position="294"/>
        <end position="313"/>
    </location>
</feature>
<evidence type="ECO:0000256" key="5">
    <source>
        <dbReference type="ARBA" id="ARBA00022692"/>
    </source>
</evidence>
<dbReference type="SUPFAM" id="SSF81345">
    <property type="entry name" value="ABC transporter involved in vitamin B12 uptake, BtuC"/>
    <property type="match status" value="1"/>
</dbReference>
<dbReference type="InterPro" id="IPR000522">
    <property type="entry name" value="ABC_transptr_permease_BtuC"/>
</dbReference>
<dbReference type="EMBL" id="JAUHTQ010000021">
    <property type="protein sequence ID" value="MDN4495416.1"/>
    <property type="molecule type" value="Genomic_DNA"/>
</dbReference>
<feature type="transmembrane region" description="Helical" evidence="8">
    <location>
        <begin position="21"/>
        <end position="41"/>
    </location>
</feature>
<keyword evidence="5 8" id="KW-0812">Transmembrane</keyword>
<gene>
    <name evidence="9" type="ORF">QYB95_17840</name>
</gene>
<feature type="transmembrane region" description="Helical" evidence="8">
    <location>
        <begin position="325"/>
        <end position="344"/>
    </location>
</feature>
<proteinExistence type="inferred from homology"/>
<evidence type="ECO:0000256" key="2">
    <source>
        <dbReference type="ARBA" id="ARBA00007935"/>
    </source>
</evidence>
<feature type="transmembrane region" description="Helical" evidence="8">
    <location>
        <begin position="75"/>
        <end position="96"/>
    </location>
</feature>
<dbReference type="Gene3D" id="1.10.3470.10">
    <property type="entry name" value="ABC transporter involved in vitamin B12 uptake, BtuC"/>
    <property type="match status" value="1"/>
</dbReference>
<keyword evidence="10" id="KW-1185">Reference proteome</keyword>
<keyword evidence="4" id="KW-1003">Cell membrane</keyword>
<evidence type="ECO:0000256" key="3">
    <source>
        <dbReference type="ARBA" id="ARBA00022448"/>
    </source>
</evidence>
<feature type="transmembrane region" description="Helical" evidence="8">
    <location>
        <begin position="255"/>
        <end position="282"/>
    </location>
</feature>
<dbReference type="Pfam" id="PF01032">
    <property type="entry name" value="FecCD"/>
    <property type="match status" value="1"/>
</dbReference>
<evidence type="ECO:0000256" key="7">
    <source>
        <dbReference type="ARBA" id="ARBA00023136"/>
    </source>
</evidence>
<name>A0ABT8GWU0_9BACL</name>
<sequence>MKKLLNLQSRFYSQLIDLSALKQLGILIVVVAITFIISLSIGDSFISPLKVISILSGNGSEFDTLIVQEFRMPRIIVALFAGMGLAVSGAILQGIIRNPLASPDVIGISAGAGGAVVAFLAIFSDTNYSLTVSMEWMPVAAFVGALVTALLVYGLSWTNGVTATRLVMIGVGIAAFMQATSTVLMLAGPIYQASKANIWITGSVNSATWEQVKIIIPVIACLFFLSLLVTRHLNLQQFGDDVATSLGQGVQKTRLALLLLCTALVGSAVAFSGTIGFVGLMAPHIARRLVGSSFGSLIPVSACIGGILVVLADTIGRSMFGSIEVPAGVFTAAIGAPYFIYLLIKMQKR</sequence>
<evidence type="ECO:0000256" key="8">
    <source>
        <dbReference type="SAM" id="Phobius"/>
    </source>
</evidence>
<evidence type="ECO:0000256" key="4">
    <source>
        <dbReference type="ARBA" id="ARBA00022475"/>
    </source>
</evidence>
<dbReference type="PANTHER" id="PTHR30472">
    <property type="entry name" value="FERRIC ENTEROBACTIN TRANSPORT SYSTEM PERMEASE PROTEIN"/>
    <property type="match status" value="1"/>
</dbReference>
<dbReference type="RefSeq" id="WP_301139726.1">
    <property type="nucleotide sequence ID" value="NZ_JAUHTQ010000021.1"/>
</dbReference>
<comment type="caution">
    <text evidence="9">The sequence shown here is derived from an EMBL/GenBank/DDBJ whole genome shotgun (WGS) entry which is preliminary data.</text>
</comment>
<feature type="transmembrane region" description="Helical" evidence="8">
    <location>
        <begin position="105"/>
        <end position="124"/>
    </location>
</feature>
<evidence type="ECO:0000256" key="1">
    <source>
        <dbReference type="ARBA" id="ARBA00004651"/>
    </source>
</evidence>
<keyword evidence="3" id="KW-0813">Transport</keyword>
<dbReference type="InterPro" id="IPR037294">
    <property type="entry name" value="ABC_BtuC-like"/>
</dbReference>
<comment type="similarity">
    <text evidence="2">Belongs to the binding-protein-dependent transport system permease family. FecCD subfamily.</text>
</comment>
<dbReference type="PANTHER" id="PTHR30472:SF24">
    <property type="entry name" value="FERRIC ENTEROBACTIN TRANSPORT SYSTEM PERMEASE PROTEIN FEPG"/>
    <property type="match status" value="1"/>
</dbReference>
<evidence type="ECO:0000256" key="6">
    <source>
        <dbReference type="ARBA" id="ARBA00022989"/>
    </source>
</evidence>
<dbReference type="Proteomes" id="UP001172743">
    <property type="component" value="Unassembled WGS sequence"/>
</dbReference>
<keyword evidence="6 8" id="KW-1133">Transmembrane helix</keyword>
<evidence type="ECO:0000313" key="9">
    <source>
        <dbReference type="EMBL" id="MDN4495416.1"/>
    </source>
</evidence>
<comment type="subcellular location">
    <subcellularLocation>
        <location evidence="1">Cell membrane</location>
        <topology evidence="1">Multi-pass membrane protein</topology>
    </subcellularLocation>
</comment>
<protein>
    <submittedName>
        <fullName evidence="9">Iron ABC transporter permease</fullName>
    </submittedName>
</protein>
<reference evidence="9" key="1">
    <citation type="submission" date="2023-07" db="EMBL/GenBank/DDBJ databases">
        <title>Ureibacillus sp. isolated from freshwater well.</title>
        <authorList>
            <person name="Kirdat K."/>
            <person name="Bhatt A."/>
            <person name="Teware R."/>
            <person name="Bhavsar Y."/>
            <person name="Yadav A."/>
        </authorList>
    </citation>
    <scope>NUCLEOTIDE SEQUENCE</scope>
    <source>
        <strain evidence="9">BA0131</strain>
    </source>
</reference>
<keyword evidence="7 8" id="KW-0472">Membrane</keyword>
<evidence type="ECO:0000313" key="10">
    <source>
        <dbReference type="Proteomes" id="UP001172743"/>
    </source>
</evidence>